<feature type="domain" description="UBX" evidence="2">
    <location>
        <begin position="646"/>
        <end position="681"/>
    </location>
</feature>
<evidence type="ECO:0000256" key="1">
    <source>
        <dbReference type="SAM" id="MobiDB-lite"/>
    </source>
</evidence>
<protein>
    <recommendedName>
        <fullName evidence="2">UBX domain-containing protein</fullName>
    </recommendedName>
</protein>
<dbReference type="Pfam" id="PF00789">
    <property type="entry name" value="UBX"/>
    <property type="match status" value="1"/>
</dbReference>
<feature type="compositionally biased region" description="Low complexity" evidence="1">
    <location>
        <begin position="311"/>
        <end position="320"/>
    </location>
</feature>
<feature type="region of interest" description="Disordered" evidence="1">
    <location>
        <begin position="488"/>
        <end position="511"/>
    </location>
</feature>
<accession>A0A8H5CKN3</accession>
<dbReference type="EMBL" id="JAACJK010000001">
    <property type="protein sequence ID" value="KAF5342676.1"/>
    <property type="molecule type" value="Genomic_DNA"/>
</dbReference>
<reference evidence="3 4" key="1">
    <citation type="journal article" date="2020" name="ISME J.">
        <title>Uncovering the hidden diversity of litter-decomposition mechanisms in mushroom-forming fungi.</title>
        <authorList>
            <person name="Floudas D."/>
            <person name="Bentzer J."/>
            <person name="Ahren D."/>
            <person name="Johansson T."/>
            <person name="Persson P."/>
            <person name="Tunlid A."/>
        </authorList>
    </citation>
    <scope>NUCLEOTIDE SEQUENCE [LARGE SCALE GENOMIC DNA]</scope>
    <source>
        <strain evidence="3 4">CBS 175.51</strain>
    </source>
</reference>
<evidence type="ECO:0000313" key="3">
    <source>
        <dbReference type="EMBL" id="KAF5342676.1"/>
    </source>
</evidence>
<dbReference type="Proteomes" id="UP000541558">
    <property type="component" value="Unassembled WGS sequence"/>
</dbReference>
<dbReference type="OrthoDB" id="1026733at2759"/>
<feature type="compositionally biased region" description="Basic and acidic residues" evidence="1">
    <location>
        <begin position="603"/>
        <end position="619"/>
    </location>
</feature>
<dbReference type="InterPro" id="IPR001012">
    <property type="entry name" value="UBX_dom"/>
</dbReference>
<dbReference type="SUPFAM" id="SSF54236">
    <property type="entry name" value="Ubiquitin-like"/>
    <property type="match status" value="1"/>
</dbReference>
<feature type="region of interest" description="Disordered" evidence="1">
    <location>
        <begin position="525"/>
        <end position="582"/>
    </location>
</feature>
<dbReference type="Gene3D" id="3.10.20.90">
    <property type="entry name" value="Phosphatidylinositol 3-kinase Catalytic Subunit, Chain A, domain 1"/>
    <property type="match status" value="1"/>
</dbReference>
<dbReference type="CDD" id="cd01767">
    <property type="entry name" value="UBX"/>
    <property type="match status" value="1"/>
</dbReference>
<feature type="compositionally biased region" description="Basic and acidic residues" evidence="1">
    <location>
        <begin position="17"/>
        <end position="34"/>
    </location>
</feature>
<evidence type="ECO:0000313" key="4">
    <source>
        <dbReference type="Proteomes" id="UP000541558"/>
    </source>
</evidence>
<dbReference type="AlphaFoldDB" id="A0A8H5CKN3"/>
<proteinExistence type="predicted"/>
<feature type="region of interest" description="Disordered" evidence="1">
    <location>
        <begin position="597"/>
        <end position="619"/>
    </location>
</feature>
<name>A0A8H5CKN3_9AGAR</name>
<organism evidence="3 4">
    <name type="scientific">Ephemerocybe angulata</name>
    <dbReference type="NCBI Taxonomy" id="980116"/>
    <lineage>
        <taxon>Eukaryota</taxon>
        <taxon>Fungi</taxon>
        <taxon>Dikarya</taxon>
        <taxon>Basidiomycota</taxon>
        <taxon>Agaricomycotina</taxon>
        <taxon>Agaricomycetes</taxon>
        <taxon>Agaricomycetidae</taxon>
        <taxon>Agaricales</taxon>
        <taxon>Agaricineae</taxon>
        <taxon>Psathyrellaceae</taxon>
        <taxon>Ephemerocybe</taxon>
    </lineage>
</organism>
<evidence type="ECO:0000259" key="2">
    <source>
        <dbReference type="PROSITE" id="PS50033"/>
    </source>
</evidence>
<dbReference type="PROSITE" id="PS50033">
    <property type="entry name" value="UBX"/>
    <property type="match status" value="1"/>
</dbReference>
<keyword evidence="4" id="KW-1185">Reference proteome</keyword>
<feature type="compositionally biased region" description="Acidic residues" evidence="1">
    <location>
        <begin position="35"/>
        <end position="45"/>
    </location>
</feature>
<comment type="caution">
    <text evidence="3">The sequence shown here is derived from an EMBL/GenBank/DDBJ whole genome shotgun (WGS) entry which is preliminary data.</text>
</comment>
<feature type="compositionally biased region" description="Basic and acidic residues" evidence="1">
    <location>
        <begin position="46"/>
        <end position="55"/>
    </location>
</feature>
<feature type="region of interest" description="Disordered" evidence="1">
    <location>
        <begin position="299"/>
        <end position="327"/>
    </location>
</feature>
<feature type="region of interest" description="Disordered" evidence="1">
    <location>
        <begin position="1"/>
        <end position="58"/>
    </location>
</feature>
<sequence>MEEVEEHEGQGQARTLTTHEDMEGWGGFEDKEQEQYDDEDEDEQENKEVHDDLDAHGTSTSLIPWPFMARVLFRGGFTAKSSSSSPGSTSVSSRLAFAYTARQGRRSFATITIPLRRRQDAQQQGSCDALWWVGELSGKTMVSDFNGLTHCASTGTGMRQPNTWNGQSYRPAHPHAPSFNVLAVFGAPRLQAMYSAGGDKIEHCRSARWAAISTKPSLGVTAVKLSTQGAKVSESHVEFTLELTYPLSWPWIGWNRCSLLFTAGWWRIRELESEEEATLKLTPIDEQLEIQHEIQDFKNTGPSRRCTKPSTCATTNGTTTDAIDEDGSADKPRAVKLLLREWLAKRQWAQAPWSMDQEQGYLRGGETKQGRQRSEIEHIRTPANPRLRRFSITFIPPVYSVSLPFSFGFLARPLTLLRVVLGDVQTTWRQSCIDLTIATRTTKRRTPWCRSHGVCATSHARGLSLSEAMGDWAKTGLYSITNNIVARGGDGGDVSSQKRTEPPRNSTQQASPSVAFLALQLPRTAHSNHFPSSPPQLTVLFRHAGPSTPTSGSPPPHLHRAPHDHPRALHKALPPDHPPTSTRALERAMHEEQDRAFTLGTQREAEAREEAERQRHREEEEEVRRVKEPMAWRRWMRWSFPQADADAGKALRLAIRLPTGQRLVHAFAAGADLTDLYAYIDEDPFTLHDFPVRVFYPEIPPQNASHVSSKPERVLGLHHCILVAARRDPVGEGVGLGGVRCWKLGARSSLRC</sequence>
<dbReference type="InterPro" id="IPR029071">
    <property type="entry name" value="Ubiquitin-like_domsf"/>
</dbReference>
<gene>
    <name evidence="3" type="ORF">D9611_001284</name>
</gene>